<evidence type="ECO:0000256" key="1">
    <source>
        <dbReference type="SAM" id="MobiDB-lite"/>
    </source>
</evidence>
<feature type="region of interest" description="Disordered" evidence="1">
    <location>
        <begin position="96"/>
        <end position="126"/>
    </location>
</feature>
<proteinExistence type="predicted"/>
<reference evidence="2" key="1">
    <citation type="journal article" date="2015" name="Nature">
        <title>Complex archaea that bridge the gap between prokaryotes and eukaryotes.</title>
        <authorList>
            <person name="Spang A."/>
            <person name="Saw J.H."/>
            <person name="Jorgensen S.L."/>
            <person name="Zaremba-Niedzwiedzka K."/>
            <person name="Martijn J."/>
            <person name="Lind A.E."/>
            <person name="van Eijk R."/>
            <person name="Schleper C."/>
            <person name="Guy L."/>
            <person name="Ettema T.J."/>
        </authorList>
    </citation>
    <scope>NUCLEOTIDE SEQUENCE</scope>
</reference>
<feature type="compositionally biased region" description="Polar residues" evidence="1">
    <location>
        <begin position="100"/>
        <end position="113"/>
    </location>
</feature>
<gene>
    <name evidence="2" type="ORF">LCGC14_1763900</name>
</gene>
<accession>A0A0F9HMQ1</accession>
<name>A0A0F9HMQ1_9ZZZZ</name>
<dbReference type="AlphaFoldDB" id="A0A0F9HMQ1"/>
<protein>
    <submittedName>
        <fullName evidence="2">Uncharacterized protein</fullName>
    </submittedName>
</protein>
<comment type="caution">
    <text evidence="2">The sequence shown here is derived from an EMBL/GenBank/DDBJ whole genome shotgun (WGS) entry which is preliminary data.</text>
</comment>
<evidence type="ECO:0000313" key="2">
    <source>
        <dbReference type="EMBL" id="KKM04472.1"/>
    </source>
</evidence>
<sequence>MTTNPLNNLHRDGRAKGQKNKFTKLKEDFFYAFKKMGGRKELAEWALLPRNRDTFYKLVIQLIPKEMKIDADINTGTRVLMLPAREFHDGIQVEAPSIKQPISTPKSGEQKANITPLLAHTSMKNK</sequence>
<dbReference type="EMBL" id="LAZR01016446">
    <property type="protein sequence ID" value="KKM04472.1"/>
    <property type="molecule type" value="Genomic_DNA"/>
</dbReference>
<organism evidence="2">
    <name type="scientific">marine sediment metagenome</name>
    <dbReference type="NCBI Taxonomy" id="412755"/>
    <lineage>
        <taxon>unclassified sequences</taxon>
        <taxon>metagenomes</taxon>
        <taxon>ecological metagenomes</taxon>
    </lineage>
</organism>